<evidence type="ECO:0000313" key="1">
    <source>
        <dbReference type="EMBL" id="MCY4744071.1"/>
    </source>
</evidence>
<protein>
    <submittedName>
        <fullName evidence="1">TonB-dependent receptor</fullName>
    </submittedName>
</protein>
<proteinExistence type="predicted"/>
<keyword evidence="1" id="KW-0675">Receptor</keyword>
<name>A0ACC6C6N1_9BURK</name>
<dbReference type="EMBL" id="JAPPUY010000001">
    <property type="protein sequence ID" value="MCY4744071.1"/>
    <property type="molecule type" value="Genomic_DNA"/>
</dbReference>
<dbReference type="Proteomes" id="UP001076464">
    <property type="component" value="Unassembled WGS sequence"/>
</dbReference>
<keyword evidence="2" id="KW-1185">Reference proteome</keyword>
<reference evidence="1" key="1">
    <citation type="submission" date="2022-08" db="EMBL/GenBank/DDBJ databases">
        <title>Genome sequencing of Pelomonas sp. UHG3.</title>
        <authorList>
            <person name="So Y."/>
        </authorList>
    </citation>
    <scope>NUCLEOTIDE SEQUENCE</scope>
    <source>
        <strain evidence="1">UHG3</strain>
    </source>
</reference>
<organism evidence="1 2">
    <name type="scientific">Roseateles hydrophilus</name>
    <dbReference type="NCBI Taxonomy" id="2975054"/>
    <lineage>
        <taxon>Bacteria</taxon>
        <taxon>Pseudomonadati</taxon>
        <taxon>Pseudomonadota</taxon>
        <taxon>Betaproteobacteria</taxon>
        <taxon>Burkholderiales</taxon>
        <taxon>Sphaerotilaceae</taxon>
        <taxon>Roseateles</taxon>
    </lineage>
</organism>
<comment type="caution">
    <text evidence="1">The sequence shown here is derived from an EMBL/GenBank/DDBJ whole genome shotgun (WGS) entry which is preliminary data.</text>
</comment>
<accession>A0ACC6C6N1</accession>
<sequence>MNKKTHSRVVVRAPRALALSQAARQALIALAVTGATAQAQTSSPKKPADDADALPVVRVKAAAERPEAGSRSVVTAADVERSGGTGIADVVREQPLVEAPGTTLGSTRGASRYDRGGTTNYNIRGVEGNRVGLDVDGIEMPDAVSRAPLTARSEDGTFGMGRDFIDPDQYAAVDIQSGTTNAQRSAGGIGGAVSFRSKSPQDYVSVTKPFYAGAKLGYNEANRTWTQGATLAAQTGDLGLLLSYTRRDGQQTENHSATVAAYPEDWHSDALLLKGVLRVNPAHQLELAADLYRKQSDAAFDSWNTAATAITGRSVQDASTRRDTVSLAHRWTPGAGGLLDRLDTRVFAQNTDMDDATRTVTLATNAQTLETSRNSTTQVGVSTVGEKRLGRHGLKFGLNHSRTENEHPFTTTDTGLGAVGQPFPDTLTLRTGAFIEDSIDFTLAGKRLAVVPGLRVDRIDPSIRNTARFGSTRITQAELEAMYGNAPATTIASPSLALLYELQPGLSAYAQWKRGGRAPTNSEIFGYWNSGGGSYALLGDRNLKAETSNAFDIGLKGSPTPGVTLAGSMFYTQYEDFISYTRYTRANNPEKFVNIQPSLSILYQAANRDEATIYGAELKLRLEHGTWTPALRGLYSSWALGYSQGTSKSNYAGDKDVDLDTVQPAKAVLGLGYEAERKVWGGQLTGTFVRAKQAVATTRQSFSNNPGAQLADSTTQLYRVPGFARFDLAGYWRLTPQLRLNAAVLNVGDKRYWSYASTRSLQPANARDQQQIELATAPGRTFALSVSAEY</sequence>
<gene>
    <name evidence="1" type="ORF">NYO99_03720</name>
</gene>
<evidence type="ECO:0000313" key="2">
    <source>
        <dbReference type="Proteomes" id="UP001076464"/>
    </source>
</evidence>